<dbReference type="KEGG" id="bga:BG0104"/>
<gene>
    <name evidence="4" type="ordered locus">BG0104</name>
    <name evidence="5" type="ORF">DB299_03790</name>
</gene>
<dbReference type="AlphaFoldDB" id="A0A7I6GVI4"/>
<dbReference type="PANTHER" id="PTHR43363:SF1">
    <property type="entry name" value="HYPOXANTHINE-GUANINE PHOSPHORIBOSYLTRANSFERASE"/>
    <property type="match status" value="1"/>
</dbReference>
<dbReference type="PANTHER" id="PTHR43363">
    <property type="entry name" value="HYPOXANTHINE PHOSPHORIBOSYLTRANSFERASE"/>
    <property type="match status" value="1"/>
</dbReference>
<keyword evidence="7" id="KW-1185">Reference proteome</keyword>
<name>A0A7I6GVI4_BORGP</name>
<keyword evidence="1 5" id="KW-0328">Glycosyltransferase</keyword>
<reference evidence="4 6" key="1">
    <citation type="journal article" date="2004" name="Nucleic Acids Res.">
        <title>Comparative analysis of the Borrelia garinii genome.</title>
        <authorList>
            <person name="Glockner G."/>
            <person name="Lehmann R."/>
            <person name="Romualdi A."/>
            <person name="Pradella S."/>
            <person name="Schulte-Spechtel U."/>
            <person name="Schilhabel M."/>
            <person name="Wilske B."/>
            <person name="Suhnel J."/>
            <person name="Platzer M."/>
        </authorList>
    </citation>
    <scope>NUCLEOTIDE SEQUENCE [LARGE SCALE GENOMIC DNA]</scope>
    <source>
        <strain evidence="6">ATCC BAA-2496 / DSM 23469 / PBi</strain>
        <strain evidence="4">PBi</strain>
    </source>
</reference>
<dbReference type="Proteomes" id="UP000002276">
    <property type="component" value="Chromosome"/>
</dbReference>
<dbReference type="CDD" id="cd06223">
    <property type="entry name" value="PRTases_typeI"/>
    <property type="match status" value="1"/>
</dbReference>
<evidence type="ECO:0000259" key="3">
    <source>
        <dbReference type="Pfam" id="PF00156"/>
    </source>
</evidence>
<dbReference type="RefSeq" id="WP_004792163.1">
    <property type="nucleotide sequence ID" value="NC_006156.1"/>
</dbReference>
<evidence type="ECO:0000313" key="4">
    <source>
        <dbReference type="EMBL" id="AAU06962.1"/>
    </source>
</evidence>
<evidence type="ECO:0000313" key="7">
    <source>
        <dbReference type="Proteomes" id="UP000274630"/>
    </source>
</evidence>
<dbReference type="OrthoDB" id="199120at2"/>
<sequence>MKKYISYEEIRINGFKLAYKIYKDGFIPDIMYVSLRGGAYLGNIISEFFKFVKADKPLLYAAVVARSYDIFNEQQKKIMIDGWTYDPKYLRAGDKVLFVDDIFDTGRTIVYLRGEVLKKGIENKNVKIAVYDYKDHGFVDYIPDYYVNKYTNQEELNTWIHYGNHELTGLNESEYKNSFRYIDDELNEVLKFLAKNKS</sequence>
<dbReference type="EMBL" id="CP028872">
    <property type="protein sequence ID" value="AZA27002.1"/>
    <property type="molecule type" value="Genomic_DNA"/>
</dbReference>
<dbReference type="SUPFAM" id="SSF53271">
    <property type="entry name" value="PRTase-like"/>
    <property type="match status" value="1"/>
</dbReference>
<dbReference type="GeneID" id="60958818"/>
<proteinExistence type="predicted"/>
<organism evidence="4 6">
    <name type="scientific">Borrelia garinii subsp. bavariensis (strain ATCC BAA-2496 / DSM 23469 / PBi)</name>
    <name type="common">Borreliella bavariensis</name>
    <dbReference type="NCBI Taxonomy" id="290434"/>
    <lineage>
        <taxon>Bacteria</taxon>
        <taxon>Pseudomonadati</taxon>
        <taxon>Spirochaetota</taxon>
        <taxon>Spirochaetia</taxon>
        <taxon>Spirochaetales</taxon>
        <taxon>Borreliaceae</taxon>
        <taxon>Borreliella</taxon>
    </lineage>
</organism>
<reference evidence="7" key="4">
    <citation type="submission" date="2018-04" db="EMBL/GenBank/DDBJ databases">
        <title>Whole Genome Assembly of Borrelia bavariensis PBi.</title>
        <authorList>
            <person name="Margos G."/>
        </authorList>
    </citation>
    <scope>NUCLEOTIDE SEQUENCE [LARGE SCALE GENOMIC DNA]</scope>
    <source>
        <strain evidence="7">PBi</strain>
    </source>
</reference>
<dbReference type="GO" id="GO:0016757">
    <property type="term" value="F:glycosyltransferase activity"/>
    <property type="evidence" value="ECO:0007669"/>
    <property type="project" value="UniProtKB-KW"/>
</dbReference>
<dbReference type="EMBL" id="CP000013">
    <property type="protein sequence ID" value="AAU06962.1"/>
    <property type="molecule type" value="Genomic_DNA"/>
</dbReference>
<evidence type="ECO:0000313" key="5">
    <source>
        <dbReference type="EMBL" id="AZA27002.1"/>
    </source>
</evidence>
<reference evidence="4" key="2">
    <citation type="submission" date="2004-06" db="EMBL/GenBank/DDBJ databases">
        <authorList>
            <person name="Gloeckner G."/>
            <person name="Schilhabel M."/>
            <person name="Lehmann R."/>
            <person name="Platzer M."/>
        </authorList>
    </citation>
    <scope>NUCLEOTIDE SEQUENCE</scope>
    <source>
        <strain evidence="4">PBi</strain>
    </source>
</reference>
<protein>
    <submittedName>
        <fullName evidence="5">Phosphoribosyltransferase</fullName>
    </submittedName>
</protein>
<feature type="domain" description="Phosphoribosyltransferase" evidence="3">
    <location>
        <begin position="15"/>
        <end position="136"/>
    </location>
</feature>
<dbReference type="Gene3D" id="3.40.50.2020">
    <property type="match status" value="1"/>
</dbReference>
<evidence type="ECO:0000256" key="1">
    <source>
        <dbReference type="ARBA" id="ARBA00022676"/>
    </source>
</evidence>
<dbReference type="Pfam" id="PF00156">
    <property type="entry name" value="Pribosyltran"/>
    <property type="match status" value="1"/>
</dbReference>
<dbReference type="InterPro" id="IPR029057">
    <property type="entry name" value="PRTase-like"/>
</dbReference>
<reference evidence="5" key="3">
    <citation type="journal article" date="2018" name="PLoS ONE">
        <title>The genus Borrelia reloaded.</title>
        <authorList>
            <person name="Margos G."/>
            <person name="Gofton A."/>
            <person name="Wibberg D."/>
            <person name="Dangel A."/>
            <person name="Marosevic D."/>
            <person name="Loh S.M."/>
            <person name="Oskam C."/>
            <person name="Fingerle V."/>
        </authorList>
    </citation>
    <scope>NUCLEOTIDE SEQUENCE</scope>
    <source>
        <strain evidence="5">PBi</strain>
    </source>
</reference>
<evidence type="ECO:0000313" key="6">
    <source>
        <dbReference type="Proteomes" id="UP000002276"/>
    </source>
</evidence>
<evidence type="ECO:0000256" key="2">
    <source>
        <dbReference type="ARBA" id="ARBA00022679"/>
    </source>
</evidence>
<keyword evidence="2" id="KW-0808">Transferase</keyword>
<dbReference type="InterPro" id="IPR000836">
    <property type="entry name" value="PRTase_dom"/>
</dbReference>
<dbReference type="Proteomes" id="UP000274630">
    <property type="component" value="Chromosome"/>
</dbReference>
<accession>A0A7I6GVI4</accession>